<evidence type="ECO:0000313" key="1">
    <source>
        <dbReference type="EMBL" id="MYM67739.1"/>
    </source>
</evidence>
<organism evidence="1 2">
    <name type="scientific">Duganella rivi</name>
    <dbReference type="NCBI Taxonomy" id="2666083"/>
    <lineage>
        <taxon>Bacteria</taxon>
        <taxon>Pseudomonadati</taxon>
        <taxon>Pseudomonadota</taxon>
        <taxon>Betaproteobacteria</taxon>
        <taxon>Burkholderiales</taxon>
        <taxon>Oxalobacteraceae</taxon>
        <taxon>Telluria group</taxon>
        <taxon>Duganella</taxon>
    </lineage>
</organism>
<gene>
    <name evidence="1" type="ORF">GTP45_12965</name>
</gene>
<accession>A0A7X4GSB4</accession>
<dbReference type="InterPro" id="IPR016181">
    <property type="entry name" value="Acyl_CoA_acyltransferase"/>
</dbReference>
<proteinExistence type="predicted"/>
<sequence length="223" mass="24536">MLPTTKIHALSPQQGDAELLERWLRARSIGRNLPQPAPYRGGLRLDTNTPEELRRYVFAGPTPEITDIAREIHEPHVFIKMIGAPALLASLVPPRWQLQPPGYLMTREPGRSPVPSLPPGYWLQVQTEFPVTTVRIFAEDDTLAASGYGVEYEGVFIYDRIGTLPAHQHQGLGAAVMAALSGAQQSQAAQRVLVATEAGRGLYTTIGWRVHAPFSTVTIKPPF</sequence>
<dbReference type="AlphaFoldDB" id="A0A7X4GSB4"/>
<reference evidence="1 2" key="1">
    <citation type="submission" date="2019-12" db="EMBL/GenBank/DDBJ databases">
        <title>Novel species isolated from a subtropical stream in China.</title>
        <authorList>
            <person name="Lu H."/>
        </authorList>
    </citation>
    <scope>NUCLEOTIDE SEQUENCE [LARGE SCALE GENOMIC DNA]</scope>
    <source>
        <strain evidence="1 2">FT55W</strain>
    </source>
</reference>
<protein>
    <submittedName>
        <fullName evidence="1">N-acetyltransferase</fullName>
    </submittedName>
</protein>
<dbReference type="Proteomes" id="UP000450012">
    <property type="component" value="Unassembled WGS sequence"/>
</dbReference>
<comment type="caution">
    <text evidence="1">The sequence shown here is derived from an EMBL/GenBank/DDBJ whole genome shotgun (WGS) entry which is preliminary data.</text>
</comment>
<dbReference type="RefSeq" id="WP_161014311.1">
    <property type="nucleotide sequence ID" value="NZ_WWCK01000004.1"/>
</dbReference>
<keyword evidence="2" id="KW-1185">Reference proteome</keyword>
<evidence type="ECO:0000313" key="2">
    <source>
        <dbReference type="Proteomes" id="UP000450012"/>
    </source>
</evidence>
<dbReference type="EMBL" id="WWCK01000004">
    <property type="protein sequence ID" value="MYM67739.1"/>
    <property type="molecule type" value="Genomic_DNA"/>
</dbReference>
<dbReference type="SUPFAM" id="SSF55729">
    <property type="entry name" value="Acyl-CoA N-acyltransferases (Nat)"/>
    <property type="match status" value="1"/>
</dbReference>
<name>A0A7X4GSB4_9BURK</name>
<dbReference type="Gene3D" id="3.40.630.30">
    <property type="match status" value="1"/>
</dbReference>